<keyword evidence="4" id="KW-0010">Activator</keyword>
<dbReference type="PROSITE" id="PS51094">
    <property type="entry name" value="PTS_EIIA_TYPE_2"/>
    <property type="match status" value="1"/>
</dbReference>
<evidence type="ECO:0000256" key="2">
    <source>
        <dbReference type="ARBA" id="ARBA00022737"/>
    </source>
</evidence>
<dbReference type="Pfam" id="PF00359">
    <property type="entry name" value="PTS_EIIA_2"/>
    <property type="match status" value="1"/>
</dbReference>
<name>A0A430AZU2_9ENTE</name>
<dbReference type="Gene3D" id="1.10.10.10">
    <property type="entry name" value="Winged helix-like DNA-binding domain superfamily/Winged helix DNA-binding domain"/>
    <property type="match status" value="1"/>
</dbReference>
<reference evidence="9 10" key="1">
    <citation type="submission" date="2017-05" db="EMBL/GenBank/DDBJ databases">
        <title>Vagococcus spp. assemblies.</title>
        <authorList>
            <person name="Gulvik C.A."/>
        </authorList>
    </citation>
    <scope>NUCLEOTIDE SEQUENCE [LARGE SCALE GENOMIC DNA]</scope>
    <source>
        <strain evidence="9 10">SS1714</strain>
    </source>
</reference>
<dbReference type="PROSITE" id="PS51372">
    <property type="entry name" value="PRD_2"/>
    <property type="match status" value="1"/>
</dbReference>
<keyword evidence="1" id="KW-0808">Transferase</keyword>
<evidence type="ECO:0000256" key="1">
    <source>
        <dbReference type="ARBA" id="ARBA00022679"/>
    </source>
</evidence>
<dbReference type="InterPro" id="IPR036634">
    <property type="entry name" value="PRD_sf"/>
</dbReference>
<protein>
    <submittedName>
        <fullName evidence="9">Uncharacterized protein</fullName>
    </submittedName>
</protein>
<dbReference type="InterPro" id="IPR016152">
    <property type="entry name" value="PTrfase/Anion_transptr"/>
</dbReference>
<evidence type="ECO:0000256" key="4">
    <source>
        <dbReference type="ARBA" id="ARBA00023159"/>
    </source>
</evidence>
<dbReference type="PANTHER" id="PTHR30185:SF18">
    <property type="entry name" value="TRANSCRIPTIONAL REGULATOR MTLR"/>
    <property type="match status" value="1"/>
</dbReference>
<dbReference type="PANTHER" id="PTHR30185">
    <property type="entry name" value="CRYPTIC BETA-GLUCOSIDE BGL OPERON ANTITERMINATOR"/>
    <property type="match status" value="1"/>
</dbReference>
<keyword evidence="5" id="KW-0804">Transcription</keyword>
<sequence>MKVRTIKLLKKILSSSYPISIKSLSEYFNVSTRTIQNLIGEANEYLETLNYGLIKNIRGKGVFIEVSLEEKNEIVKNIFLDGYFFLEKEERELDLLLSIAFSQEPIFLNKKEKEYLVSKSTMDDDMRKLRKKLSKYDIEIISNGKHGCIFEGSERSIRMMLFDFINKEIGTVELTRKTRAQLSINQQILTKYIDDEEFEMLLNILKEFFKNMDDEMYKKQILLFTLIWVYRLRKGNSVGSMSLEKMEESNQNNEIEEYILLVIESFELEVNQIESNYLKFIIMSLNTESLDNSINWVNTQIITIGLMKYVEEVTGIPFHKKEEKLYESLYNHVSSMISRVKSGVQVFNPILESIKNNYSEIYKAVEDFVPQIESLIEVEILESEVSFLAIHFSTVYMHLREESSLIFKSVVVCNHGIATSNLLAASLRKWFPEIDVVAVIGSQDLFLINKLDADLVFSTYPIEVRDKPLLVVDPVITEDNLVPIKEFLMDNNQFGRLKINNSDYTEMFNEIISVINRNNQTVNVADYNYLKELFRNNSLKINLEEIQPMLKDKLKDNNIIMNGVVNSWEDSITMVSQPLLEEEVIAPNYVDAMINSVKEHGPYIVIGKHLALAHARPEDGANSLGISVLKLANPIEFGNEEMDPVKLVFCLAATDSYSHLNIMKELVSLINDETRLEKLAATDSKEDFKNILFEENLNN</sequence>
<comment type="caution">
    <text evidence="9">The sequence shown here is derived from an EMBL/GenBank/DDBJ whole genome shotgun (WGS) entry which is preliminary data.</text>
</comment>
<evidence type="ECO:0000259" key="6">
    <source>
        <dbReference type="PROSITE" id="PS51094"/>
    </source>
</evidence>
<dbReference type="RefSeq" id="WP_126794303.1">
    <property type="nucleotide sequence ID" value="NZ_CP060720.1"/>
</dbReference>
<gene>
    <name evidence="9" type="ORF">CBF28_08920</name>
</gene>
<dbReference type="SUPFAM" id="SSF55804">
    <property type="entry name" value="Phoshotransferase/anion transport protein"/>
    <property type="match status" value="1"/>
</dbReference>
<dbReference type="AlphaFoldDB" id="A0A430AZU2"/>
<dbReference type="EMBL" id="NGKB01000008">
    <property type="protein sequence ID" value="RSU13600.1"/>
    <property type="molecule type" value="Genomic_DNA"/>
</dbReference>
<dbReference type="SUPFAM" id="SSF63520">
    <property type="entry name" value="PTS-regulatory domain, PRD"/>
    <property type="match status" value="1"/>
</dbReference>
<dbReference type="Pfam" id="PF00874">
    <property type="entry name" value="PRD"/>
    <property type="match status" value="1"/>
</dbReference>
<evidence type="ECO:0000313" key="10">
    <source>
        <dbReference type="Proteomes" id="UP000288028"/>
    </source>
</evidence>
<dbReference type="InterPro" id="IPR050661">
    <property type="entry name" value="BglG_antiterminators"/>
</dbReference>
<dbReference type="Gene3D" id="3.40.930.10">
    <property type="entry name" value="Mannitol-specific EII, Chain A"/>
    <property type="match status" value="1"/>
</dbReference>
<dbReference type="InterPro" id="IPR011608">
    <property type="entry name" value="PRD"/>
</dbReference>
<keyword evidence="10" id="KW-1185">Reference proteome</keyword>
<feature type="domain" description="PTS EIIA type-2" evidence="6">
    <location>
        <begin position="552"/>
        <end position="695"/>
    </location>
</feature>
<dbReference type="GO" id="GO:0008982">
    <property type="term" value="F:protein-N(PI)-phosphohistidine-sugar phosphotransferase activity"/>
    <property type="evidence" value="ECO:0007669"/>
    <property type="project" value="InterPro"/>
</dbReference>
<dbReference type="GeneID" id="95581930"/>
<dbReference type="GO" id="GO:0009401">
    <property type="term" value="P:phosphoenolpyruvate-dependent sugar phosphotransferase system"/>
    <property type="evidence" value="ECO:0007669"/>
    <property type="project" value="InterPro"/>
</dbReference>
<dbReference type="SUPFAM" id="SSF52794">
    <property type="entry name" value="PTS system IIB component-like"/>
    <property type="match status" value="1"/>
</dbReference>
<dbReference type="Pfam" id="PF05043">
    <property type="entry name" value="Mga"/>
    <property type="match status" value="1"/>
</dbReference>
<proteinExistence type="predicted"/>
<keyword evidence="3" id="KW-0805">Transcription regulation</keyword>
<dbReference type="CDD" id="cd05568">
    <property type="entry name" value="PTS_IIB_bgl_like"/>
    <property type="match status" value="1"/>
</dbReference>
<dbReference type="CDD" id="cd00211">
    <property type="entry name" value="PTS_IIA_fru"/>
    <property type="match status" value="1"/>
</dbReference>
<dbReference type="InterPro" id="IPR036095">
    <property type="entry name" value="PTS_EIIB-like_sf"/>
</dbReference>
<dbReference type="OrthoDB" id="369398at2"/>
<dbReference type="InterPro" id="IPR002178">
    <property type="entry name" value="PTS_EIIA_type-2_dom"/>
</dbReference>
<dbReference type="InterPro" id="IPR007737">
    <property type="entry name" value="Mga_HTH"/>
</dbReference>
<feature type="domain" description="PTS EIIB type-2" evidence="7">
    <location>
        <begin position="407"/>
        <end position="496"/>
    </location>
</feature>
<evidence type="ECO:0000259" key="7">
    <source>
        <dbReference type="PROSITE" id="PS51099"/>
    </source>
</evidence>
<dbReference type="InterPro" id="IPR036388">
    <property type="entry name" value="WH-like_DNA-bd_sf"/>
</dbReference>
<evidence type="ECO:0000256" key="5">
    <source>
        <dbReference type="ARBA" id="ARBA00023163"/>
    </source>
</evidence>
<keyword evidence="2" id="KW-0677">Repeat</keyword>
<evidence type="ECO:0000259" key="8">
    <source>
        <dbReference type="PROSITE" id="PS51372"/>
    </source>
</evidence>
<dbReference type="Proteomes" id="UP000288028">
    <property type="component" value="Unassembled WGS sequence"/>
</dbReference>
<accession>A0A430AZU2</accession>
<dbReference type="PROSITE" id="PS51099">
    <property type="entry name" value="PTS_EIIB_TYPE_2"/>
    <property type="match status" value="1"/>
</dbReference>
<dbReference type="GO" id="GO:0006355">
    <property type="term" value="P:regulation of DNA-templated transcription"/>
    <property type="evidence" value="ECO:0007669"/>
    <property type="project" value="InterPro"/>
</dbReference>
<dbReference type="Gene3D" id="1.10.1790.10">
    <property type="entry name" value="PRD domain"/>
    <property type="match status" value="1"/>
</dbReference>
<organism evidence="9 10">
    <name type="scientific">Vagococcus carniphilus</name>
    <dbReference type="NCBI Taxonomy" id="218144"/>
    <lineage>
        <taxon>Bacteria</taxon>
        <taxon>Bacillati</taxon>
        <taxon>Bacillota</taxon>
        <taxon>Bacilli</taxon>
        <taxon>Lactobacillales</taxon>
        <taxon>Enterococcaceae</taxon>
        <taxon>Vagococcus</taxon>
    </lineage>
</organism>
<evidence type="ECO:0000256" key="3">
    <source>
        <dbReference type="ARBA" id="ARBA00023015"/>
    </source>
</evidence>
<dbReference type="InterPro" id="IPR013011">
    <property type="entry name" value="PTS_EIIB_2"/>
</dbReference>
<feature type="domain" description="PRD" evidence="8">
    <location>
        <begin position="294"/>
        <end position="402"/>
    </location>
</feature>
<evidence type="ECO:0000313" key="9">
    <source>
        <dbReference type="EMBL" id="RSU13600.1"/>
    </source>
</evidence>
<dbReference type="Gene3D" id="3.40.50.2300">
    <property type="match status" value="1"/>
</dbReference>